<dbReference type="InterPro" id="IPR011701">
    <property type="entry name" value="MFS"/>
</dbReference>
<dbReference type="InterPro" id="IPR036259">
    <property type="entry name" value="MFS_trans_sf"/>
</dbReference>
<feature type="transmembrane region" description="Helical" evidence="5">
    <location>
        <begin position="293"/>
        <end position="313"/>
    </location>
</feature>
<feature type="domain" description="Major facilitator superfamily (MFS) profile" evidence="6">
    <location>
        <begin position="255"/>
        <end position="449"/>
    </location>
</feature>
<dbReference type="PANTHER" id="PTHR23542">
    <property type="match status" value="1"/>
</dbReference>
<feature type="transmembrane region" description="Helical" evidence="5">
    <location>
        <begin position="63"/>
        <end position="84"/>
    </location>
</feature>
<feature type="transmembrane region" description="Helical" evidence="5">
    <location>
        <begin position="96"/>
        <end position="115"/>
    </location>
</feature>
<dbReference type="PROSITE" id="PS50850">
    <property type="entry name" value="MFS"/>
    <property type="match status" value="1"/>
</dbReference>
<feature type="transmembrane region" description="Helical" evidence="5">
    <location>
        <begin position="122"/>
        <end position="140"/>
    </location>
</feature>
<keyword evidence="3 5" id="KW-1133">Transmembrane helix</keyword>
<dbReference type="PANTHER" id="PTHR23542:SF1">
    <property type="entry name" value="MAJOR FACILITATOR SUPERFAMILY (MFS) PROFILE DOMAIN-CONTAINING PROTEIN"/>
    <property type="match status" value="1"/>
</dbReference>
<keyword evidence="2 5" id="KW-0812">Transmembrane</keyword>
<dbReference type="AlphaFoldDB" id="A0A2I1M5Z4"/>
<dbReference type="SUPFAM" id="SSF103473">
    <property type="entry name" value="MFS general substrate transporter"/>
    <property type="match status" value="1"/>
</dbReference>
<dbReference type="Pfam" id="PF07690">
    <property type="entry name" value="MFS_1"/>
    <property type="match status" value="1"/>
</dbReference>
<dbReference type="EMBL" id="PKGU01000002">
    <property type="protein sequence ID" value="PKZ15527.1"/>
    <property type="molecule type" value="Genomic_DNA"/>
</dbReference>
<dbReference type="RefSeq" id="WP_021618088.1">
    <property type="nucleotide sequence ID" value="NZ_CAMYCS010000001.1"/>
</dbReference>
<protein>
    <submittedName>
        <fullName evidence="7">MFS transporter</fullName>
    </submittedName>
</protein>
<evidence type="ECO:0000313" key="8">
    <source>
        <dbReference type="Proteomes" id="UP000242263"/>
    </source>
</evidence>
<feature type="transmembrane region" description="Helical" evidence="5">
    <location>
        <begin position="34"/>
        <end position="56"/>
    </location>
</feature>
<evidence type="ECO:0000256" key="3">
    <source>
        <dbReference type="ARBA" id="ARBA00022989"/>
    </source>
</evidence>
<feature type="transmembrane region" description="Helical" evidence="5">
    <location>
        <begin position="183"/>
        <end position="208"/>
    </location>
</feature>
<gene>
    <name evidence="7" type="ORF">CYJ32_03950</name>
</gene>
<evidence type="ECO:0000259" key="6">
    <source>
        <dbReference type="PROSITE" id="PS50850"/>
    </source>
</evidence>
<dbReference type="GO" id="GO:0022857">
    <property type="term" value="F:transmembrane transporter activity"/>
    <property type="evidence" value="ECO:0007669"/>
    <property type="project" value="InterPro"/>
</dbReference>
<feature type="transmembrane region" description="Helical" evidence="5">
    <location>
        <begin position="253"/>
        <end position="273"/>
    </location>
</feature>
<evidence type="ECO:0000256" key="1">
    <source>
        <dbReference type="ARBA" id="ARBA00004651"/>
    </source>
</evidence>
<organism evidence="7 8">
    <name type="scientific">Alloscardovia omnicolens</name>
    <dbReference type="NCBI Taxonomy" id="419015"/>
    <lineage>
        <taxon>Bacteria</taxon>
        <taxon>Bacillati</taxon>
        <taxon>Actinomycetota</taxon>
        <taxon>Actinomycetes</taxon>
        <taxon>Bifidobacteriales</taxon>
        <taxon>Bifidobacteriaceae</taxon>
        <taxon>Alloscardovia</taxon>
    </lineage>
</organism>
<comment type="subcellular location">
    <subcellularLocation>
        <location evidence="1">Cell membrane</location>
        <topology evidence="1">Multi-pass membrane protein</topology>
    </subcellularLocation>
</comment>
<dbReference type="Gene3D" id="1.20.1250.20">
    <property type="entry name" value="MFS general substrate transporter like domains"/>
    <property type="match status" value="2"/>
</dbReference>
<evidence type="ECO:0000256" key="2">
    <source>
        <dbReference type="ARBA" id="ARBA00022692"/>
    </source>
</evidence>
<dbReference type="Proteomes" id="UP000242263">
    <property type="component" value="Unassembled WGS sequence"/>
</dbReference>
<feature type="transmembrane region" description="Helical" evidence="5">
    <location>
        <begin position="408"/>
        <end position="432"/>
    </location>
</feature>
<evidence type="ECO:0000313" key="7">
    <source>
        <dbReference type="EMBL" id="PKZ15527.1"/>
    </source>
</evidence>
<sequence>MSQLTSSNKYGKSIFQRIFGGYGELLTIPGTARYAIGAVVASMPFPMVGMCITISVQRIYGSYTLAGTLSAVQAISLAILTPIFGRLVDRFGQTKVSIPIVAVWMIAATVLITSIELHVPQWLLYCLVPFMACIPPWGAMSRSRWTYLLKNKENSSEKIDRAMGFSSILDEAMWMIGNPLSSILAVASGVLSFSATGIFVLVGAIMFLSVRSAEPPNQTDLAREAGITRKEFRLQEAQRVAAASGQKVAGKKASIFSFGFIAICITWFGLGAFQSASGISILAFAKEQNVQSLTGFIFACFSFSSLVGATLYGAKSWIIPLWKRFYFCIVVVALGLSSFIFVKSIWVVMIIYLLIGVCQSPTWINGNQIVLHLVPPARFTEAVGIMGAMNSIGGSIGNSISGYFIDQYGAHGGFVTVAILALIAMVIAFAGVKQIKDATLKPMLTNIDV</sequence>
<reference evidence="7 8" key="1">
    <citation type="submission" date="2017-12" db="EMBL/GenBank/DDBJ databases">
        <title>Phylogenetic diversity of female urinary microbiome.</title>
        <authorList>
            <person name="Thomas-White K."/>
            <person name="Wolfe A.J."/>
        </authorList>
    </citation>
    <scope>NUCLEOTIDE SEQUENCE [LARGE SCALE GENOMIC DNA]</scope>
    <source>
        <strain evidence="7 8">UMB0064</strain>
    </source>
</reference>
<evidence type="ECO:0000256" key="4">
    <source>
        <dbReference type="ARBA" id="ARBA00023136"/>
    </source>
</evidence>
<proteinExistence type="predicted"/>
<dbReference type="GO" id="GO:0005886">
    <property type="term" value="C:plasma membrane"/>
    <property type="evidence" value="ECO:0007669"/>
    <property type="project" value="UniProtKB-SubCell"/>
</dbReference>
<dbReference type="InterPro" id="IPR020846">
    <property type="entry name" value="MFS_dom"/>
</dbReference>
<comment type="caution">
    <text evidence="7">The sequence shown here is derived from an EMBL/GenBank/DDBJ whole genome shotgun (WGS) entry which is preliminary data.</text>
</comment>
<name>A0A2I1M5Z4_9BIFI</name>
<keyword evidence="4 5" id="KW-0472">Membrane</keyword>
<accession>A0A2I1M5Z4</accession>
<evidence type="ECO:0000256" key="5">
    <source>
        <dbReference type="SAM" id="Phobius"/>
    </source>
</evidence>
<feature type="transmembrane region" description="Helical" evidence="5">
    <location>
        <begin position="325"/>
        <end position="355"/>
    </location>
</feature>